<proteinExistence type="predicted"/>
<feature type="compositionally biased region" description="Polar residues" evidence="2">
    <location>
        <begin position="131"/>
        <end position="142"/>
    </location>
</feature>
<dbReference type="PANTHER" id="PTHR21074">
    <property type="entry name" value="IQ AND UBIQUITIN-LIKE DOMAIN-CONTAINING PROTEIN"/>
    <property type="match status" value="1"/>
</dbReference>
<reference evidence="4 5" key="1">
    <citation type="submission" date="2024-03" db="EMBL/GenBank/DDBJ databases">
        <title>The Acrasis kona genome and developmental transcriptomes reveal deep origins of eukaryotic multicellular pathways.</title>
        <authorList>
            <person name="Sheikh S."/>
            <person name="Fu C.-J."/>
            <person name="Brown M.W."/>
            <person name="Baldauf S.L."/>
        </authorList>
    </citation>
    <scope>NUCLEOTIDE SEQUENCE [LARGE SCALE GENOMIC DNA]</scope>
    <source>
        <strain evidence="4 5">ATCC MYA-3509</strain>
    </source>
</reference>
<feature type="domain" description="IQ motif and ubiquitin-like" evidence="3">
    <location>
        <begin position="298"/>
        <end position="434"/>
    </location>
</feature>
<dbReference type="Pfam" id="PF25805">
    <property type="entry name" value="IQUB"/>
    <property type="match status" value="1"/>
</dbReference>
<keyword evidence="5" id="KW-1185">Reference proteome</keyword>
<evidence type="ECO:0000256" key="2">
    <source>
        <dbReference type="SAM" id="MobiDB-lite"/>
    </source>
</evidence>
<organism evidence="4 5">
    <name type="scientific">Acrasis kona</name>
    <dbReference type="NCBI Taxonomy" id="1008807"/>
    <lineage>
        <taxon>Eukaryota</taxon>
        <taxon>Discoba</taxon>
        <taxon>Heterolobosea</taxon>
        <taxon>Tetramitia</taxon>
        <taxon>Eutetramitia</taxon>
        <taxon>Acrasidae</taxon>
        <taxon>Acrasis</taxon>
    </lineage>
</organism>
<dbReference type="InterPro" id="IPR057887">
    <property type="entry name" value="IQUB_helical"/>
</dbReference>
<dbReference type="InterPro" id="IPR037695">
    <property type="entry name" value="IQUB"/>
</dbReference>
<evidence type="ECO:0000256" key="1">
    <source>
        <dbReference type="SAM" id="Coils"/>
    </source>
</evidence>
<accession>A0AAW2YQJ9</accession>
<gene>
    <name evidence="4" type="ORF">AKO1_007614</name>
</gene>
<protein>
    <recommendedName>
        <fullName evidence="3">IQ motif and ubiquitin-like domain-containing protein</fullName>
    </recommendedName>
</protein>
<dbReference type="EMBL" id="JAOPGA020000536">
    <property type="protein sequence ID" value="KAL0479349.1"/>
    <property type="molecule type" value="Genomic_DNA"/>
</dbReference>
<dbReference type="PANTHER" id="PTHR21074:SF0">
    <property type="entry name" value="IQ AND UBIQUITIN-LIKE DOMAIN-CONTAINING PROTEIN"/>
    <property type="match status" value="1"/>
</dbReference>
<comment type="caution">
    <text evidence="4">The sequence shown here is derived from an EMBL/GenBank/DDBJ whole genome shotgun (WGS) entry which is preliminary data.</text>
</comment>
<evidence type="ECO:0000313" key="4">
    <source>
        <dbReference type="EMBL" id="KAL0479349.1"/>
    </source>
</evidence>
<dbReference type="AlphaFoldDB" id="A0AAW2YQJ9"/>
<feature type="coiled-coil region" evidence="1">
    <location>
        <begin position="199"/>
        <end position="227"/>
    </location>
</feature>
<name>A0AAW2YQJ9_9EUKA</name>
<dbReference type="PROSITE" id="PS50096">
    <property type="entry name" value="IQ"/>
    <property type="match status" value="1"/>
</dbReference>
<dbReference type="Proteomes" id="UP001431209">
    <property type="component" value="Unassembled WGS sequence"/>
</dbReference>
<evidence type="ECO:0000313" key="5">
    <source>
        <dbReference type="Proteomes" id="UP001431209"/>
    </source>
</evidence>
<keyword evidence="1" id="KW-0175">Coiled coil</keyword>
<sequence length="444" mass="52679">MTDVLLPEMNTEEQPEHVDVESESVDVTYNQENNVEEIEVQNEASFLNVSSAPQDRILQLEMYYGESIPSKFITLEITNAFVKKPFIGGFRHKLSQVEYHHASTQTDKPQKEDKDIVKIHRETQTKKFKSRSQQTSREQGTQMAKPGVTLDEQYDRTVYLVPLGKYFDSDQLEALRLRMAIKIQSFMRGWRARTLAKGMHREQLEKRRKEQEKERLAQEEIEENRRTEINRRMHPKTKADFEVMYNELEQWRRQETDKINSTATSQEEKTKRLQELLRRQTKLLQTIDRLKSRASQTNAYDKIHNRLAKMSMPKEIENATYDNKSVYVETPYTIRAKELTELHHGLNTENLSVDERLDVLLHVKWTVKEFDCRLTRDIVDLIDREADLLNRGRKEQYFEGCRKRLSNLFLQFVETPEFNPEALRFVKVPLENTRRDHVQLLSKK</sequence>
<feature type="region of interest" description="Disordered" evidence="2">
    <location>
        <begin position="125"/>
        <end position="144"/>
    </location>
</feature>
<evidence type="ECO:0000259" key="3">
    <source>
        <dbReference type="Pfam" id="PF25805"/>
    </source>
</evidence>